<evidence type="ECO:0000313" key="1">
    <source>
        <dbReference type="EMBL" id="KAA6354626.1"/>
    </source>
</evidence>
<evidence type="ECO:0000313" key="2">
    <source>
        <dbReference type="Proteomes" id="UP000324800"/>
    </source>
</evidence>
<gene>
    <name evidence="1" type="ORF">EZS28_049847</name>
</gene>
<comment type="caution">
    <text evidence="1">The sequence shown here is derived from an EMBL/GenBank/DDBJ whole genome shotgun (WGS) entry which is preliminary data.</text>
</comment>
<proteinExistence type="predicted"/>
<accession>A0A5J4T859</accession>
<dbReference type="AlphaFoldDB" id="A0A5J4T859"/>
<protein>
    <submittedName>
        <fullName evidence="1">Uncharacterized protein</fullName>
    </submittedName>
</protein>
<dbReference type="Proteomes" id="UP000324800">
    <property type="component" value="Unassembled WGS sequence"/>
</dbReference>
<reference evidence="1 2" key="1">
    <citation type="submission" date="2019-03" db="EMBL/GenBank/DDBJ databases">
        <title>Single cell metagenomics reveals metabolic interactions within the superorganism composed of flagellate Streblomastix strix and complex community of Bacteroidetes bacteria on its surface.</title>
        <authorList>
            <person name="Treitli S.C."/>
            <person name="Kolisko M."/>
            <person name="Husnik F."/>
            <person name="Keeling P."/>
            <person name="Hampl V."/>
        </authorList>
    </citation>
    <scope>NUCLEOTIDE SEQUENCE [LARGE SCALE GENOMIC DNA]</scope>
    <source>
        <strain evidence="1">ST1C</strain>
    </source>
</reference>
<name>A0A5J4T859_9EUKA</name>
<sequence length="74" mass="7687">MSEVDAKLTNVATTNTNQQITGAKTFNANASATGFVKAGKDNISVLPAHGGDRLLSFFGGIEDLTSSAFNNPIQ</sequence>
<organism evidence="1 2">
    <name type="scientific">Streblomastix strix</name>
    <dbReference type="NCBI Taxonomy" id="222440"/>
    <lineage>
        <taxon>Eukaryota</taxon>
        <taxon>Metamonada</taxon>
        <taxon>Preaxostyla</taxon>
        <taxon>Oxymonadida</taxon>
        <taxon>Streblomastigidae</taxon>
        <taxon>Streblomastix</taxon>
    </lineage>
</organism>
<dbReference type="EMBL" id="SNRW01035988">
    <property type="protein sequence ID" value="KAA6354626.1"/>
    <property type="molecule type" value="Genomic_DNA"/>
</dbReference>